<accession>A0A6J6QUN7</accession>
<evidence type="ECO:0000256" key="4">
    <source>
        <dbReference type="ARBA" id="ARBA00023033"/>
    </source>
</evidence>
<proteinExistence type="predicted"/>
<dbReference type="AlphaFoldDB" id="A0A6J6QUN7"/>
<dbReference type="EMBL" id="CAFBPQ010000001">
    <property type="protein sequence ID" value="CAB5012285.1"/>
    <property type="molecule type" value="Genomic_DNA"/>
</dbReference>
<evidence type="ECO:0000313" key="9">
    <source>
        <dbReference type="EMBL" id="CAB5012285.1"/>
    </source>
</evidence>
<evidence type="ECO:0000256" key="2">
    <source>
        <dbReference type="ARBA" id="ARBA00022643"/>
    </source>
</evidence>
<keyword evidence="2" id="KW-0288">FMN</keyword>
<dbReference type="EMBL" id="CAEZYK010000008">
    <property type="protein sequence ID" value="CAB4715541.1"/>
    <property type="molecule type" value="Genomic_DNA"/>
</dbReference>
<keyword evidence="1" id="KW-0285">Flavoprotein</keyword>
<evidence type="ECO:0000313" key="6">
    <source>
        <dbReference type="EMBL" id="CAB4715541.1"/>
    </source>
</evidence>
<name>A0A6J6QUN7_9ZZZZ</name>
<dbReference type="InterPro" id="IPR036661">
    <property type="entry name" value="Luciferase-like_sf"/>
</dbReference>
<gene>
    <name evidence="6" type="ORF">UFOPK2683_00251</name>
    <name evidence="7" type="ORF">UFOPK3605_00034</name>
    <name evidence="8" type="ORF">UFOPK3897_00038</name>
    <name evidence="9" type="ORF">UFOPK4121_00121</name>
</gene>
<keyword evidence="4" id="KW-0503">Monooxygenase</keyword>
<dbReference type="SUPFAM" id="SSF51679">
    <property type="entry name" value="Bacterial luciferase-like"/>
    <property type="match status" value="1"/>
</dbReference>
<dbReference type="GO" id="GO:0046306">
    <property type="term" value="P:alkanesulfonate catabolic process"/>
    <property type="evidence" value="ECO:0007669"/>
    <property type="project" value="TreeGrafter"/>
</dbReference>
<dbReference type="PANTHER" id="PTHR42847:SF4">
    <property type="entry name" value="ALKANESULFONATE MONOOXYGENASE-RELATED"/>
    <property type="match status" value="1"/>
</dbReference>
<dbReference type="NCBIfam" id="TIGR03619">
    <property type="entry name" value="F420_Rv2161c"/>
    <property type="match status" value="1"/>
</dbReference>
<dbReference type="InterPro" id="IPR050172">
    <property type="entry name" value="SsuD_RutA_monooxygenase"/>
</dbReference>
<evidence type="ECO:0000256" key="3">
    <source>
        <dbReference type="ARBA" id="ARBA00023002"/>
    </source>
</evidence>
<feature type="domain" description="Luciferase-like" evidence="5">
    <location>
        <begin position="16"/>
        <end position="249"/>
    </location>
</feature>
<sequence>MKVSVTISGLARLFGDDLTAVLSVAQVADEVGINQLVIPDHLAIGDRTDRYPFGTFPYPPEEPWLEPLTTLSAFAAVTKKIRLGTGILITPLRGALVTAKTVATLDVLSKGRLDLGLGTGWQREEFIDPGAPFADRAERADDIIRACRALWSTPPPVSFSSPSFSFKNLWCEPRPTQVGGIPLWFGGGATVSTASRIAELGNGWLPIGAMSDDDLKRGIELIRGSFAAVGRDPSTLCVRAGLPAVTDKNGDFDLEATLVPVPALAAEGVTTVSLALGRFLKNRDAINPFLSELGAAFS</sequence>
<evidence type="ECO:0000313" key="8">
    <source>
        <dbReference type="EMBL" id="CAB4968004.1"/>
    </source>
</evidence>
<dbReference type="Gene3D" id="3.20.20.30">
    <property type="entry name" value="Luciferase-like domain"/>
    <property type="match status" value="1"/>
</dbReference>
<evidence type="ECO:0000256" key="1">
    <source>
        <dbReference type="ARBA" id="ARBA00022630"/>
    </source>
</evidence>
<dbReference type="PANTHER" id="PTHR42847">
    <property type="entry name" value="ALKANESULFONATE MONOOXYGENASE"/>
    <property type="match status" value="1"/>
</dbReference>
<dbReference type="EMBL" id="CAFBOF010000001">
    <property type="protein sequence ID" value="CAB4968004.1"/>
    <property type="molecule type" value="Genomic_DNA"/>
</dbReference>
<dbReference type="EMBL" id="CAFBMM010000001">
    <property type="protein sequence ID" value="CAB4893235.1"/>
    <property type="molecule type" value="Genomic_DNA"/>
</dbReference>
<protein>
    <submittedName>
        <fullName evidence="6">Unannotated protein</fullName>
    </submittedName>
</protein>
<dbReference type="InterPro" id="IPR019921">
    <property type="entry name" value="Lucif-like_OxRdtase_Rv2161c"/>
</dbReference>
<evidence type="ECO:0000259" key="5">
    <source>
        <dbReference type="Pfam" id="PF00296"/>
    </source>
</evidence>
<dbReference type="InterPro" id="IPR011251">
    <property type="entry name" value="Luciferase-like_dom"/>
</dbReference>
<keyword evidence="3" id="KW-0560">Oxidoreductase</keyword>
<reference evidence="6" key="1">
    <citation type="submission" date="2020-05" db="EMBL/GenBank/DDBJ databases">
        <authorList>
            <person name="Chiriac C."/>
            <person name="Salcher M."/>
            <person name="Ghai R."/>
            <person name="Kavagutti S V."/>
        </authorList>
    </citation>
    <scope>NUCLEOTIDE SEQUENCE</scope>
</reference>
<dbReference type="GO" id="GO:0008726">
    <property type="term" value="F:alkanesulfonate monooxygenase activity"/>
    <property type="evidence" value="ECO:0007669"/>
    <property type="project" value="TreeGrafter"/>
</dbReference>
<evidence type="ECO:0000313" key="7">
    <source>
        <dbReference type="EMBL" id="CAB4893235.1"/>
    </source>
</evidence>
<organism evidence="6">
    <name type="scientific">freshwater metagenome</name>
    <dbReference type="NCBI Taxonomy" id="449393"/>
    <lineage>
        <taxon>unclassified sequences</taxon>
        <taxon>metagenomes</taxon>
        <taxon>ecological metagenomes</taxon>
    </lineage>
</organism>
<dbReference type="Pfam" id="PF00296">
    <property type="entry name" value="Bac_luciferase"/>
    <property type="match status" value="1"/>
</dbReference>